<feature type="compositionally biased region" description="Polar residues" evidence="1">
    <location>
        <begin position="925"/>
        <end position="934"/>
    </location>
</feature>
<comment type="caution">
    <text evidence="2">The sequence shown here is derived from an EMBL/GenBank/DDBJ whole genome shotgun (WGS) entry which is preliminary data.</text>
</comment>
<evidence type="ECO:0000256" key="1">
    <source>
        <dbReference type="SAM" id="MobiDB-lite"/>
    </source>
</evidence>
<feature type="compositionally biased region" description="Low complexity" evidence="1">
    <location>
        <begin position="616"/>
        <end position="633"/>
    </location>
</feature>
<feature type="compositionally biased region" description="Polar residues" evidence="1">
    <location>
        <begin position="653"/>
        <end position="670"/>
    </location>
</feature>
<feature type="compositionally biased region" description="Low complexity" evidence="1">
    <location>
        <begin position="796"/>
        <end position="806"/>
    </location>
</feature>
<dbReference type="STRING" id="154538.A0A1M2VIC0"/>
<organism evidence="2 3">
    <name type="scientific">Trametes pubescens</name>
    <name type="common">White-rot fungus</name>
    <dbReference type="NCBI Taxonomy" id="154538"/>
    <lineage>
        <taxon>Eukaryota</taxon>
        <taxon>Fungi</taxon>
        <taxon>Dikarya</taxon>
        <taxon>Basidiomycota</taxon>
        <taxon>Agaricomycotina</taxon>
        <taxon>Agaricomycetes</taxon>
        <taxon>Polyporales</taxon>
        <taxon>Polyporaceae</taxon>
        <taxon>Trametes</taxon>
    </lineage>
</organism>
<feature type="compositionally biased region" description="Polar residues" evidence="1">
    <location>
        <begin position="86"/>
        <end position="97"/>
    </location>
</feature>
<sequence>MDPQRLSTTTHSRKGSTASSASDYSSEYSSESLAGLEPPPLSTSQTATPVRADFALQPEHAPAHGRNASTSSYSSVHSSKSLTTPERASTSQATTPVGVNAELPSEDLAHGRAARHSRRPSVPSEGGADRRRVAIVEMDAAAQRSVSRKRSKGLSGSDVKSSSSSSMSGGTLFSRRGMNIGGLALVAPPDAAPKTYTDLTPPSTAPADRASHPPPSASSHYHAHARSASEAVDAGGRARRLHHKSSRDVGIVGLSSASSASDSLGPASPTSDDYHNYAHTEGLGVPVFQTPAKSRPSSPGAGTPDLSDTSTASAYHRSPEQRLLSTPIFGMEDGIVTPGIGEWKDIQQPVVGPVIVGLPPDMMQRTQPRRPASAAPQQHSHSQPSSSVQSPTSRSPNYQSSHSSSSASSPYLHYQPGIHATAGPLPPPPRSIFDNTTAAPPRPPRFHTPVPTNSRAVPTNTRQEIEAIKEKLQLPQSVSAVLAARTPPEANRRLGHDRSPSRSGTRDSEESTYSQDNEREGAFPPSTIMTSPPVRVGEEQSTSSHIVSSPVVVIEPEQEQGAEDDLPVRERKDSERRSGIELSRKSSWVSLSEEAAELPSSPNGKSVALPRPPPISRSTSSGSGGSSSSAGSSRLPVPPPKNSRSASDDERQQNSLAPSSFRATLTNLKRFSSLPRTPSRSSRSSKRSTSPEARRSLSPSIEPIHVELPPRRRMTPQPTKISSWPQAMVTRDVTMLRSARERAKMYAEKINELTEYDCGLREWMVSQRPGECSRRTNDAPQPSRPCSRCASGSHPRTQSQRTTQQATQLALPAELGGMAHTNRHVSHGSLASQATFPIRADAYTATDLSTRSIDIIPSSSPPTTLPYPSLAQANLSRTQMRSSTLLSSPTKSPLTLLPGGKGPGTGFFASLGRKTSVRREKGLSGLSSPQSPTKLLTKRPPPMAASRSNPSNSTSPRDAPLPTAPAIPGGPRAAPGRIQRSKTYSVTATPAQPSPPENPNPPIQSPTNPPSSQRQSAVARRPSLFARARPGHSSVGSPAPNVMDPAFQRQVDKLAAILPHADRAVLAGYLRRAGEDILAIGQYLEDEKNGALQRE</sequence>
<evidence type="ECO:0000313" key="2">
    <source>
        <dbReference type="EMBL" id="OJT07344.1"/>
    </source>
</evidence>
<feature type="compositionally biased region" description="Polar residues" evidence="1">
    <location>
        <begin position="453"/>
        <end position="462"/>
    </location>
</feature>
<accession>A0A1M2VIC0</accession>
<feature type="region of interest" description="Disordered" evidence="1">
    <location>
        <begin position="1"/>
        <end position="330"/>
    </location>
</feature>
<feature type="compositionally biased region" description="Low complexity" evidence="1">
    <location>
        <begin position="590"/>
        <end position="602"/>
    </location>
</feature>
<feature type="compositionally biased region" description="Low complexity" evidence="1">
    <location>
        <begin position="253"/>
        <end position="269"/>
    </location>
</feature>
<feature type="compositionally biased region" description="Low complexity" evidence="1">
    <location>
        <begin position="69"/>
        <end position="84"/>
    </location>
</feature>
<feature type="compositionally biased region" description="Acidic residues" evidence="1">
    <location>
        <begin position="556"/>
        <end position="565"/>
    </location>
</feature>
<keyword evidence="3" id="KW-1185">Reference proteome</keyword>
<dbReference type="OMA" id="YYQSEHA"/>
<feature type="region of interest" description="Disordered" evidence="1">
    <location>
        <begin position="876"/>
        <end position="1044"/>
    </location>
</feature>
<feature type="compositionally biased region" description="Low complexity" evidence="1">
    <location>
        <begin position="672"/>
        <end position="691"/>
    </location>
</feature>
<gene>
    <name evidence="2" type="ORF">TRAPUB_1810</name>
</gene>
<name>A0A1M2VIC0_TRAPU</name>
<feature type="compositionally biased region" description="Low complexity" evidence="1">
    <location>
        <begin position="371"/>
        <end position="409"/>
    </location>
</feature>
<feature type="compositionally biased region" description="Basic and acidic residues" evidence="1">
    <location>
        <begin position="490"/>
        <end position="509"/>
    </location>
</feature>
<feature type="compositionally biased region" description="Polar residues" evidence="1">
    <location>
        <begin position="1"/>
        <end position="10"/>
    </location>
</feature>
<dbReference type="OrthoDB" id="2413468at2759"/>
<dbReference type="Proteomes" id="UP000184267">
    <property type="component" value="Unassembled WGS sequence"/>
</dbReference>
<feature type="compositionally biased region" description="Basic and acidic residues" evidence="1">
    <location>
        <begin position="566"/>
        <end position="584"/>
    </location>
</feature>
<feature type="compositionally biased region" description="Low complexity" evidence="1">
    <location>
        <begin position="944"/>
        <end position="957"/>
    </location>
</feature>
<evidence type="ECO:0008006" key="4">
    <source>
        <dbReference type="Google" id="ProtNLM"/>
    </source>
</evidence>
<proteinExistence type="predicted"/>
<feature type="compositionally biased region" description="Low complexity" evidence="1">
    <location>
        <begin position="882"/>
        <end position="898"/>
    </location>
</feature>
<feature type="compositionally biased region" description="Low complexity" evidence="1">
    <location>
        <begin position="543"/>
        <end position="555"/>
    </location>
</feature>
<feature type="region of interest" description="Disordered" evidence="1">
    <location>
        <begin position="770"/>
        <end position="806"/>
    </location>
</feature>
<feature type="compositionally biased region" description="Pro residues" evidence="1">
    <location>
        <begin position="992"/>
        <end position="1009"/>
    </location>
</feature>
<feature type="compositionally biased region" description="Basic and acidic residues" evidence="1">
    <location>
        <begin position="463"/>
        <end position="472"/>
    </location>
</feature>
<evidence type="ECO:0000313" key="3">
    <source>
        <dbReference type="Proteomes" id="UP000184267"/>
    </source>
</evidence>
<dbReference type="AlphaFoldDB" id="A0A1M2VIC0"/>
<feature type="compositionally biased region" description="Low complexity" evidence="1">
    <location>
        <begin position="16"/>
        <end position="32"/>
    </location>
</feature>
<feature type="compositionally biased region" description="Low complexity" evidence="1">
    <location>
        <begin position="964"/>
        <end position="978"/>
    </location>
</feature>
<dbReference type="EMBL" id="MNAD01001191">
    <property type="protein sequence ID" value="OJT07344.1"/>
    <property type="molecule type" value="Genomic_DNA"/>
</dbReference>
<feature type="region of interest" description="Disordered" evidence="1">
    <location>
        <begin position="353"/>
        <end position="721"/>
    </location>
</feature>
<protein>
    <recommendedName>
        <fullName evidence="4">CUE domain-containing protein</fullName>
    </recommendedName>
</protein>
<feature type="compositionally biased region" description="Low complexity" evidence="1">
    <location>
        <begin position="153"/>
        <end position="170"/>
    </location>
</feature>
<reference evidence="2 3" key="1">
    <citation type="submission" date="2016-10" db="EMBL/GenBank/DDBJ databases">
        <title>Genome sequence of the basidiomycete white-rot fungus Trametes pubescens.</title>
        <authorList>
            <person name="Makela M.R."/>
            <person name="Granchi Z."/>
            <person name="Peng M."/>
            <person name="De Vries R.P."/>
            <person name="Grigoriev I."/>
            <person name="Riley R."/>
            <person name="Hilden K."/>
        </authorList>
    </citation>
    <scope>NUCLEOTIDE SEQUENCE [LARGE SCALE GENOMIC DNA]</scope>
    <source>
        <strain evidence="2 3">FBCC735</strain>
    </source>
</reference>